<protein>
    <submittedName>
        <fullName evidence="1">Uncharacterized protein</fullName>
    </submittedName>
</protein>
<organism evidence="1 2">
    <name type="scientific">Ichthyophthirius multifiliis</name>
    <name type="common">White spot disease agent</name>
    <name type="synonym">Ich</name>
    <dbReference type="NCBI Taxonomy" id="5932"/>
    <lineage>
        <taxon>Eukaryota</taxon>
        <taxon>Sar</taxon>
        <taxon>Alveolata</taxon>
        <taxon>Ciliophora</taxon>
        <taxon>Intramacronucleata</taxon>
        <taxon>Oligohymenophorea</taxon>
        <taxon>Hymenostomatida</taxon>
        <taxon>Ophryoglenina</taxon>
        <taxon>Ichthyophthirius</taxon>
    </lineage>
</organism>
<dbReference type="GeneID" id="14908970"/>
<dbReference type="RefSeq" id="XP_004036795.1">
    <property type="nucleotide sequence ID" value="XM_004036747.1"/>
</dbReference>
<gene>
    <name evidence="1" type="ORF">IMG5_070080</name>
</gene>
<reference evidence="1 2" key="1">
    <citation type="submission" date="2011-07" db="EMBL/GenBank/DDBJ databases">
        <authorList>
            <person name="Coyne R."/>
            <person name="Brami D."/>
            <person name="Johnson J."/>
            <person name="Hostetler J."/>
            <person name="Hannick L."/>
            <person name="Clark T."/>
            <person name="Cassidy-Hanley D."/>
            <person name="Inman J."/>
        </authorList>
    </citation>
    <scope>NUCLEOTIDE SEQUENCE [LARGE SCALE GENOMIC DNA]</scope>
    <source>
        <strain evidence="1 2">G5</strain>
    </source>
</reference>
<dbReference type="InParanoid" id="G0QPP8"/>
<dbReference type="Proteomes" id="UP000008983">
    <property type="component" value="Unassembled WGS sequence"/>
</dbReference>
<name>G0QPP8_ICHMU</name>
<evidence type="ECO:0000313" key="2">
    <source>
        <dbReference type="Proteomes" id="UP000008983"/>
    </source>
</evidence>
<sequence>MKMDNLVCLFVEKNKKLVKMDSHVQQNAQMDGQEVKMVYHASLNVNQDGNQVKMDNLAYHPLVMNHVILAIQVFADVTKNIHFLRIIKNATHLFAMKVVPNVMKVLAFVMKVNN</sequence>
<keyword evidence="2" id="KW-1185">Reference proteome</keyword>
<dbReference type="AlphaFoldDB" id="G0QPP8"/>
<proteinExistence type="predicted"/>
<dbReference type="EMBL" id="GL983572">
    <property type="protein sequence ID" value="EGR32809.1"/>
    <property type="molecule type" value="Genomic_DNA"/>
</dbReference>
<evidence type="ECO:0000313" key="1">
    <source>
        <dbReference type="EMBL" id="EGR32809.1"/>
    </source>
</evidence>
<accession>G0QPP8</accession>